<dbReference type="Pfam" id="PF13701">
    <property type="entry name" value="DDE_Tnp_1_4"/>
    <property type="match status" value="1"/>
</dbReference>
<evidence type="ECO:0000256" key="1">
    <source>
        <dbReference type="SAM" id="MobiDB-lite"/>
    </source>
</evidence>
<dbReference type="RefSeq" id="WP_188743113.1">
    <property type="nucleotide sequence ID" value="NZ_BAABFW010000004.1"/>
</dbReference>
<name>A0A917PIS5_9MICO</name>
<evidence type="ECO:0000313" key="3">
    <source>
        <dbReference type="EMBL" id="GGJ79965.1"/>
    </source>
</evidence>
<gene>
    <name evidence="3" type="ORF">GCM10011372_18040</name>
</gene>
<dbReference type="InterPro" id="IPR025668">
    <property type="entry name" value="Tnp_DDE_dom"/>
</dbReference>
<feature type="domain" description="Transposase DDE" evidence="2">
    <location>
        <begin position="15"/>
        <end position="304"/>
    </location>
</feature>
<dbReference type="Proteomes" id="UP000636956">
    <property type="component" value="Unassembled WGS sequence"/>
</dbReference>
<feature type="region of interest" description="Disordered" evidence="1">
    <location>
        <begin position="1"/>
        <end position="25"/>
    </location>
</feature>
<accession>A0A917PIS5</accession>
<protein>
    <recommendedName>
        <fullName evidence="2">Transposase DDE domain-containing protein</fullName>
    </recommendedName>
</protein>
<reference evidence="3" key="2">
    <citation type="submission" date="2020-09" db="EMBL/GenBank/DDBJ databases">
        <authorList>
            <person name="Sun Q."/>
            <person name="Zhou Y."/>
        </authorList>
    </citation>
    <scope>NUCLEOTIDE SEQUENCE</scope>
    <source>
        <strain evidence="3">CGMCC 1.8984</strain>
    </source>
</reference>
<sequence>MATLRKGKQGGKQRSRARRVRVGAPDARLTSSAGVGAVRELDRVLGITAALEEGIGAVKVRRRGVSGGGLVMAVASCQMSEGDFLVSLDRRRDDVAGQLLEPVPTPAATTATGIARRFPDEQLRGIETAIGAINTRMLGLVGPVRRLSLLKVATIDGDTTDVEVYGRTKERAEYNHTGQRNLRPHIAHWAEAGVPLAAELMAGAADPRSNSVAMLDRAIAALPAGVGQVRARWDAGYFAKDLAHACVERGVQFAIGVTRTAPVFAAASHIPDHQWTPAIGMENTELAVIDYLPGAWPTEGVVCIARRTRITADKVPTGRARKRRTIPKDQLTLALGGGNPLKP</sequence>
<dbReference type="EMBL" id="BMMD01000009">
    <property type="protein sequence ID" value="GGJ79965.1"/>
    <property type="molecule type" value="Genomic_DNA"/>
</dbReference>
<comment type="caution">
    <text evidence="3">The sequence shown here is derived from an EMBL/GenBank/DDBJ whole genome shotgun (WGS) entry which is preliminary data.</text>
</comment>
<proteinExistence type="predicted"/>
<evidence type="ECO:0000259" key="2">
    <source>
        <dbReference type="Pfam" id="PF13701"/>
    </source>
</evidence>
<evidence type="ECO:0000313" key="4">
    <source>
        <dbReference type="Proteomes" id="UP000636956"/>
    </source>
</evidence>
<dbReference type="AlphaFoldDB" id="A0A917PIS5"/>
<keyword evidence="4" id="KW-1185">Reference proteome</keyword>
<feature type="compositionally biased region" description="Basic residues" evidence="1">
    <location>
        <begin position="1"/>
        <end position="21"/>
    </location>
</feature>
<organism evidence="3 4">
    <name type="scientific">Agromyces bauzanensis</name>
    <dbReference type="NCBI Taxonomy" id="1308924"/>
    <lineage>
        <taxon>Bacteria</taxon>
        <taxon>Bacillati</taxon>
        <taxon>Actinomycetota</taxon>
        <taxon>Actinomycetes</taxon>
        <taxon>Micrococcales</taxon>
        <taxon>Microbacteriaceae</taxon>
        <taxon>Agromyces</taxon>
    </lineage>
</organism>
<reference evidence="3" key="1">
    <citation type="journal article" date="2014" name="Int. J. Syst. Evol. Microbiol.">
        <title>Complete genome sequence of Corynebacterium casei LMG S-19264T (=DSM 44701T), isolated from a smear-ripened cheese.</title>
        <authorList>
            <consortium name="US DOE Joint Genome Institute (JGI-PGF)"/>
            <person name="Walter F."/>
            <person name="Albersmeier A."/>
            <person name="Kalinowski J."/>
            <person name="Ruckert C."/>
        </authorList>
    </citation>
    <scope>NUCLEOTIDE SEQUENCE</scope>
    <source>
        <strain evidence="3">CGMCC 1.8984</strain>
    </source>
</reference>